<name>A0A379AWJ8_AVIGA</name>
<dbReference type="Proteomes" id="UP000255113">
    <property type="component" value="Unassembled WGS sequence"/>
</dbReference>
<sequence length="125" mass="14086">MSNQYTAEEIKEILLDEGYRSVTIVKEDIAVLKVNGNNYLIALYENGDIQLVYVVAMPMLSLEKVNDWNANHRLGCLYVDEANKLSFSITLPALGERLSKARIVKGVSSMLNAVRTIDIFEFVED</sequence>
<proteinExistence type="predicted"/>
<reference evidence="2 4" key="2">
    <citation type="submission" date="2019-03" db="EMBL/GenBank/DDBJ databases">
        <title>Genomic Encyclopedia of Type Strains, Phase IV (KMG-IV): sequencing the most valuable type-strain genomes for metagenomic binning, comparative biology and taxonomic classification.</title>
        <authorList>
            <person name="Goeker M."/>
        </authorList>
    </citation>
    <scope>NUCLEOTIDE SEQUENCE [LARGE SCALE GENOMIC DNA]</scope>
    <source>
        <strain evidence="2 4">DSM 17481</strain>
    </source>
</reference>
<gene>
    <name evidence="2" type="ORF">EV689_104100</name>
    <name evidence="1" type="ORF">NCTC11188_00730</name>
</gene>
<reference evidence="1 3" key="1">
    <citation type="submission" date="2018-06" db="EMBL/GenBank/DDBJ databases">
        <authorList>
            <consortium name="Pathogen Informatics"/>
            <person name="Doyle S."/>
        </authorList>
    </citation>
    <scope>NUCLEOTIDE SEQUENCE [LARGE SCALE GENOMIC DNA]</scope>
    <source>
        <strain evidence="1 3">NCTC11188</strain>
    </source>
</reference>
<dbReference type="Proteomes" id="UP000294683">
    <property type="component" value="Unassembled WGS sequence"/>
</dbReference>
<dbReference type="EMBL" id="UGSQ01000003">
    <property type="protein sequence ID" value="SUB26381.1"/>
    <property type="molecule type" value="Genomic_DNA"/>
</dbReference>
<dbReference type="RefSeq" id="WP_165779940.1">
    <property type="nucleotide sequence ID" value="NZ_PQVJ01000006.1"/>
</dbReference>
<protein>
    <submittedName>
        <fullName evidence="2">Sensory transduction regulator</fullName>
    </submittedName>
</protein>
<dbReference type="InterPro" id="IPR019660">
    <property type="entry name" value="Put_sensory_transdc_reg_YbjN"/>
</dbReference>
<evidence type="ECO:0000313" key="1">
    <source>
        <dbReference type="EMBL" id="SUB26381.1"/>
    </source>
</evidence>
<dbReference type="Pfam" id="PF10722">
    <property type="entry name" value="YbjN"/>
    <property type="match status" value="1"/>
</dbReference>
<dbReference type="AlphaFoldDB" id="A0A379AWJ8"/>
<accession>A0A379AWJ8</accession>
<evidence type="ECO:0000313" key="3">
    <source>
        <dbReference type="Proteomes" id="UP000255113"/>
    </source>
</evidence>
<evidence type="ECO:0000313" key="4">
    <source>
        <dbReference type="Proteomes" id="UP000294683"/>
    </source>
</evidence>
<evidence type="ECO:0000313" key="2">
    <source>
        <dbReference type="EMBL" id="TDP28836.1"/>
    </source>
</evidence>
<dbReference type="EMBL" id="SNXJ01000004">
    <property type="protein sequence ID" value="TDP28836.1"/>
    <property type="molecule type" value="Genomic_DNA"/>
</dbReference>
<keyword evidence="4" id="KW-1185">Reference proteome</keyword>
<organism evidence="1 3">
    <name type="scientific">Avibacterium gallinarum</name>
    <name type="common">Pasteurella gallinarum</name>
    <dbReference type="NCBI Taxonomy" id="755"/>
    <lineage>
        <taxon>Bacteria</taxon>
        <taxon>Pseudomonadati</taxon>
        <taxon>Pseudomonadota</taxon>
        <taxon>Gammaproteobacteria</taxon>
        <taxon>Pasteurellales</taxon>
        <taxon>Pasteurellaceae</taxon>
        <taxon>Avibacterium</taxon>
    </lineage>
</organism>